<dbReference type="RefSeq" id="WP_067873942.1">
    <property type="nucleotide sequence ID" value="NZ_JAAXOP010000005.1"/>
</dbReference>
<dbReference type="PROSITE" id="PS51077">
    <property type="entry name" value="HTH_ICLR"/>
    <property type="match status" value="1"/>
</dbReference>
<keyword evidence="7" id="KW-1185">Reference proteome</keyword>
<gene>
    <name evidence="6" type="ORF">HGA08_12485</name>
</gene>
<evidence type="ECO:0000313" key="6">
    <source>
        <dbReference type="EMBL" id="NKY51030.1"/>
    </source>
</evidence>
<dbReference type="InterPro" id="IPR005471">
    <property type="entry name" value="Tscrpt_reg_IclR_N"/>
</dbReference>
<dbReference type="PANTHER" id="PTHR30136:SF8">
    <property type="entry name" value="TRANSCRIPTIONAL REGULATORY PROTEIN"/>
    <property type="match status" value="1"/>
</dbReference>
<dbReference type="Gene3D" id="1.10.10.10">
    <property type="entry name" value="Winged helix-like DNA-binding domain superfamily/Winged helix DNA-binding domain"/>
    <property type="match status" value="1"/>
</dbReference>
<evidence type="ECO:0000256" key="2">
    <source>
        <dbReference type="ARBA" id="ARBA00023125"/>
    </source>
</evidence>
<dbReference type="GO" id="GO:0003700">
    <property type="term" value="F:DNA-binding transcription factor activity"/>
    <property type="evidence" value="ECO:0007669"/>
    <property type="project" value="TreeGrafter"/>
</dbReference>
<dbReference type="AlphaFoldDB" id="A0A846XZ13"/>
<dbReference type="InterPro" id="IPR029016">
    <property type="entry name" value="GAF-like_dom_sf"/>
</dbReference>
<dbReference type="SMART" id="SM00346">
    <property type="entry name" value="HTH_ICLR"/>
    <property type="match status" value="1"/>
</dbReference>
<dbReference type="InterPro" id="IPR014757">
    <property type="entry name" value="Tscrpt_reg_IclR_C"/>
</dbReference>
<dbReference type="EMBL" id="JAAXOP010000005">
    <property type="protein sequence ID" value="NKY51030.1"/>
    <property type="molecule type" value="Genomic_DNA"/>
</dbReference>
<dbReference type="GO" id="GO:0003677">
    <property type="term" value="F:DNA binding"/>
    <property type="evidence" value="ECO:0007669"/>
    <property type="project" value="UniProtKB-KW"/>
</dbReference>
<dbReference type="Pfam" id="PF09339">
    <property type="entry name" value="HTH_IclR"/>
    <property type="match status" value="1"/>
</dbReference>
<name>A0A846XZ13_9NOCA</name>
<dbReference type="InterPro" id="IPR050707">
    <property type="entry name" value="HTH_MetabolicPath_Reg"/>
</dbReference>
<dbReference type="SUPFAM" id="SSF46785">
    <property type="entry name" value="Winged helix' DNA-binding domain"/>
    <property type="match status" value="1"/>
</dbReference>
<protein>
    <submittedName>
        <fullName evidence="6">MarR family transcriptional regulator</fullName>
    </submittedName>
</protein>
<feature type="domain" description="IclR-ED" evidence="5">
    <location>
        <begin position="81"/>
        <end position="304"/>
    </location>
</feature>
<organism evidence="6 7">
    <name type="scientific">Nocardia vermiculata</name>
    <dbReference type="NCBI Taxonomy" id="257274"/>
    <lineage>
        <taxon>Bacteria</taxon>
        <taxon>Bacillati</taxon>
        <taxon>Actinomycetota</taxon>
        <taxon>Actinomycetes</taxon>
        <taxon>Mycobacteriales</taxon>
        <taxon>Nocardiaceae</taxon>
        <taxon>Nocardia</taxon>
    </lineage>
</organism>
<dbReference type="SUPFAM" id="SSF55781">
    <property type="entry name" value="GAF domain-like"/>
    <property type="match status" value="1"/>
</dbReference>
<dbReference type="Proteomes" id="UP000565711">
    <property type="component" value="Unassembled WGS sequence"/>
</dbReference>
<dbReference type="PANTHER" id="PTHR30136">
    <property type="entry name" value="HELIX-TURN-HELIX TRANSCRIPTIONAL REGULATOR, ICLR FAMILY"/>
    <property type="match status" value="1"/>
</dbReference>
<dbReference type="Gene3D" id="3.30.450.40">
    <property type="match status" value="1"/>
</dbReference>
<evidence type="ECO:0000256" key="1">
    <source>
        <dbReference type="ARBA" id="ARBA00023015"/>
    </source>
</evidence>
<keyword evidence="2" id="KW-0238">DNA-binding</keyword>
<dbReference type="InterPro" id="IPR036388">
    <property type="entry name" value="WH-like_DNA-bd_sf"/>
</dbReference>
<dbReference type="InterPro" id="IPR036390">
    <property type="entry name" value="WH_DNA-bd_sf"/>
</dbReference>
<proteinExistence type="predicted"/>
<sequence length="310" mass="33366">MVDSRETVGSVAREAASPPTARVVQVLDFLVHHQGQRFGLSELARRCRITKPTCLGIVTELTASGYLIRDPRTKSYGLGPALVAAGRAAQRDFALGSLVRDRLEGLSKQFDATCTASAVVRDEVMVLETITPPGAAAPATVGQVYPFTPPVGLMFAIWEPDEELDRWLRRGPALSAELDVEHVRRIAAECRQSGYVIESLTPTVRRLHRLMAGVAAQDMSPELRELVTELVSSVGEPMFLRGTPGDSDRTHEVSVLAAPTFDADGRQSMVLAVYVGGAISNHEITQRAAALKAVAAAVTADIGGRNPFER</sequence>
<keyword evidence="1" id="KW-0805">Transcription regulation</keyword>
<evidence type="ECO:0000313" key="7">
    <source>
        <dbReference type="Proteomes" id="UP000565711"/>
    </source>
</evidence>
<dbReference type="PROSITE" id="PS51078">
    <property type="entry name" value="ICLR_ED"/>
    <property type="match status" value="1"/>
</dbReference>
<feature type="domain" description="HTH iclR-type" evidence="4">
    <location>
        <begin position="17"/>
        <end position="80"/>
    </location>
</feature>
<dbReference type="GO" id="GO:0045892">
    <property type="term" value="P:negative regulation of DNA-templated transcription"/>
    <property type="evidence" value="ECO:0007669"/>
    <property type="project" value="TreeGrafter"/>
</dbReference>
<evidence type="ECO:0000256" key="3">
    <source>
        <dbReference type="ARBA" id="ARBA00023163"/>
    </source>
</evidence>
<reference evidence="6 7" key="1">
    <citation type="submission" date="2020-04" db="EMBL/GenBank/DDBJ databases">
        <title>MicrobeNet Type strains.</title>
        <authorList>
            <person name="Nicholson A.C."/>
        </authorList>
    </citation>
    <scope>NUCLEOTIDE SEQUENCE [LARGE SCALE GENOMIC DNA]</scope>
    <source>
        <strain evidence="6 7">JCM 12354</strain>
    </source>
</reference>
<evidence type="ECO:0000259" key="4">
    <source>
        <dbReference type="PROSITE" id="PS51077"/>
    </source>
</evidence>
<keyword evidence="3" id="KW-0804">Transcription</keyword>
<accession>A0A846XZ13</accession>
<comment type="caution">
    <text evidence="6">The sequence shown here is derived from an EMBL/GenBank/DDBJ whole genome shotgun (WGS) entry which is preliminary data.</text>
</comment>
<evidence type="ECO:0000259" key="5">
    <source>
        <dbReference type="PROSITE" id="PS51078"/>
    </source>
</evidence>